<organism evidence="1">
    <name type="scientific">Manihot esculenta</name>
    <name type="common">Cassava</name>
    <name type="synonym">Jatropha manihot</name>
    <dbReference type="NCBI Taxonomy" id="3983"/>
    <lineage>
        <taxon>Eukaryota</taxon>
        <taxon>Viridiplantae</taxon>
        <taxon>Streptophyta</taxon>
        <taxon>Embryophyta</taxon>
        <taxon>Tracheophyta</taxon>
        <taxon>Spermatophyta</taxon>
        <taxon>Magnoliopsida</taxon>
        <taxon>eudicotyledons</taxon>
        <taxon>Gunneridae</taxon>
        <taxon>Pentapetalae</taxon>
        <taxon>rosids</taxon>
        <taxon>fabids</taxon>
        <taxon>Malpighiales</taxon>
        <taxon>Euphorbiaceae</taxon>
        <taxon>Crotonoideae</taxon>
        <taxon>Manihoteae</taxon>
        <taxon>Manihot</taxon>
    </lineage>
</organism>
<protein>
    <submittedName>
        <fullName evidence="1">Uncharacterized protein</fullName>
    </submittedName>
</protein>
<gene>
    <name evidence="1" type="ORF">MANES_02G197200</name>
</gene>
<dbReference type="EMBL" id="CM004388">
    <property type="protein sequence ID" value="OAY58663.1"/>
    <property type="molecule type" value="Genomic_DNA"/>
</dbReference>
<proteinExistence type="predicted"/>
<evidence type="ECO:0000313" key="1">
    <source>
        <dbReference type="EMBL" id="OAY58663.1"/>
    </source>
</evidence>
<name>A0A2C9WHU1_MANES</name>
<accession>A0A2C9WHU1</accession>
<dbReference type="AlphaFoldDB" id="A0A2C9WHU1"/>
<reference evidence="1" key="1">
    <citation type="submission" date="2016-02" db="EMBL/GenBank/DDBJ databases">
        <title>WGS assembly of Manihot esculenta.</title>
        <authorList>
            <person name="Bredeson J.V."/>
            <person name="Prochnik S.E."/>
            <person name="Lyons J.B."/>
            <person name="Schmutz J."/>
            <person name="Grimwood J."/>
            <person name="Vrebalov J."/>
            <person name="Bart R.S."/>
            <person name="Amuge T."/>
            <person name="Ferguson M.E."/>
            <person name="Green R."/>
            <person name="Putnam N."/>
            <person name="Stites J."/>
            <person name="Rounsley S."/>
            <person name="Rokhsar D.S."/>
        </authorList>
    </citation>
    <scope>NUCLEOTIDE SEQUENCE [LARGE SCALE GENOMIC DNA]</scope>
    <source>
        <tissue evidence="1">Leaf</tissue>
    </source>
</reference>
<sequence length="84" mass="9649">MSPIGHDQRHGMRCLPPLSHCHRCESGEARWTLSTRRRLQVDGNVRIVSVILLTKDYQRQNKKGQGAQELHSLQRFALAEWATS</sequence>